<accession>A0A1S8TX41</accession>
<dbReference type="AlphaFoldDB" id="A0A1S8TX41"/>
<dbReference type="GO" id="GO:0016787">
    <property type="term" value="F:hydrolase activity"/>
    <property type="evidence" value="ECO:0007669"/>
    <property type="project" value="UniProtKB-KW"/>
</dbReference>
<dbReference type="SMART" id="SM00849">
    <property type="entry name" value="Lactamase_B"/>
    <property type="match status" value="1"/>
</dbReference>
<keyword evidence="4" id="KW-1185">Reference proteome</keyword>
<dbReference type="Proteomes" id="UP000190890">
    <property type="component" value="Unassembled WGS sequence"/>
</dbReference>
<dbReference type="Gene3D" id="3.60.15.10">
    <property type="entry name" value="Ribonuclease Z/Hydroxyacylglutathione hydrolase-like"/>
    <property type="match status" value="1"/>
</dbReference>
<keyword evidence="1 3" id="KW-0378">Hydrolase</keyword>
<dbReference type="Pfam" id="PF12706">
    <property type="entry name" value="Lactamase_B_2"/>
    <property type="match status" value="1"/>
</dbReference>
<dbReference type="InterPro" id="IPR036866">
    <property type="entry name" value="RibonucZ/Hydroxyglut_hydro"/>
</dbReference>
<name>A0A1S8TX41_9CLOT</name>
<dbReference type="InterPro" id="IPR001279">
    <property type="entry name" value="Metallo-B-lactamas"/>
</dbReference>
<evidence type="ECO:0000259" key="2">
    <source>
        <dbReference type="SMART" id="SM00849"/>
    </source>
</evidence>
<dbReference type="PANTHER" id="PTHR43546:SF9">
    <property type="entry name" value="L-ASCORBATE-6-PHOSPHATE LACTONASE ULAG-RELATED"/>
    <property type="match status" value="1"/>
</dbReference>
<dbReference type="STRING" id="29367.CLPUN_06660"/>
<reference evidence="3 4" key="1">
    <citation type="submission" date="2016-05" db="EMBL/GenBank/DDBJ databases">
        <title>Microbial solvent formation.</title>
        <authorList>
            <person name="Poehlein A."/>
            <person name="Montoya Solano J.D."/>
            <person name="Flitsch S."/>
            <person name="Krabben P."/>
            <person name="Duerre P."/>
            <person name="Daniel R."/>
        </authorList>
    </citation>
    <scope>NUCLEOTIDE SEQUENCE [LARGE SCALE GENOMIC DNA]</scope>
    <source>
        <strain evidence="3 4">DSM 2619</strain>
    </source>
</reference>
<dbReference type="RefSeq" id="WP_077845960.1">
    <property type="nucleotide sequence ID" value="NZ_LZZM01000037.1"/>
</dbReference>
<organism evidence="3 4">
    <name type="scientific">Clostridium puniceum</name>
    <dbReference type="NCBI Taxonomy" id="29367"/>
    <lineage>
        <taxon>Bacteria</taxon>
        <taxon>Bacillati</taxon>
        <taxon>Bacillota</taxon>
        <taxon>Clostridia</taxon>
        <taxon>Eubacteriales</taxon>
        <taxon>Clostridiaceae</taxon>
        <taxon>Clostridium</taxon>
    </lineage>
</organism>
<dbReference type="InterPro" id="IPR050114">
    <property type="entry name" value="UPF0173_UPF0282_UlaG_hydrolase"/>
</dbReference>
<evidence type="ECO:0000313" key="4">
    <source>
        <dbReference type="Proteomes" id="UP000190890"/>
    </source>
</evidence>
<comment type="caution">
    <text evidence="3">The sequence shown here is derived from an EMBL/GenBank/DDBJ whole genome shotgun (WGS) entry which is preliminary data.</text>
</comment>
<evidence type="ECO:0000256" key="1">
    <source>
        <dbReference type="ARBA" id="ARBA00022801"/>
    </source>
</evidence>
<dbReference type="EMBL" id="LZZM01000037">
    <property type="protein sequence ID" value="OOM81985.1"/>
    <property type="molecule type" value="Genomic_DNA"/>
</dbReference>
<dbReference type="PANTHER" id="PTHR43546">
    <property type="entry name" value="UPF0173 METAL-DEPENDENT HYDROLASE MJ1163-RELATED"/>
    <property type="match status" value="1"/>
</dbReference>
<dbReference type="SUPFAM" id="SSF56281">
    <property type="entry name" value="Metallo-hydrolase/oxidoreductase"/>
    <property type="match status" value="1"/>
</dbReference>
<proteinExistence type="predicted"/>
<sequence>MNIKQIRCATIIITYAGKKFLIDPFLADKGFYPAFPGTPNQDKSNPLVSLPVSIDQIIDVDAVIVTHTHLDHFDDAAKNALPKTIKMFVQNEQEAKEIKSAGFKNVEVLLEEGTVFEDIKLTKTGGIHGIGETIQKLYKEGNFSSNVCGVVFTHPSEKTLYIAGDTVWCDPVKKAIDNHKPDIIVLNAGDAQFLEGGSIIMGKKDVYEVYNAAPQAKIIASHLEAVNHGLLTRKELKEFIDEKGISSNILIPADGEDYTF</sequence>
<evidence type="ECO:0000313" key="3">
    <source>
        <dbReference type="EMBL" id="OOM81985.1"/>
    </source>
</evidence>
<feature type="domain" description="Metallo-beta-lactamase" evidence="2">
    <location>
        <begin position="7"/>
        <end position="230"/>
    </location>
</feature>
<protein>
    <submittedName>
        <fullName evidence="3">Metal-dependent hydrolase</fullName>
    </submittedName>
</protein>
<gene>
    <name evidence="3" type="ORF">CLPUN_06660</name>
</gene>
<dbReference type="OrthoDB" id="9805728at2"/>